<sequence>MPGPGARPKSTSGPSSARSKPPGAPKGGGGGGGGGASPRGRQDGVHPAAKPLGKQEAPTNKQSATAHRPVPPRMPRDGSAATGAGEDVGVLKATGSVTEGCQGLLARVDEEIKGMTSPSLILLAELCSRYSVLVDILKDVDVSIHPDEVQFVSTLAHRQADVLKTVGRQSDMVRSLVRAMWSEGSNVQALLEQENTALVQKLKDCTADLELERVASSKARTSKAALDCSVKQMRAKIKDLEGKMESKAAEDEAKLKEQVSQVHTLKEKLRARGVVLEQRTKELEAKLEAAISELQSVQSSKQELDTRLGSVTQTLQIETQMREKAERRLKETSAKLSQMEMIRVDADLDEVRAERDKLKAELEELTAKNSADLEGLRRELKRVMEQLEARSRQLDDKDAELRHYLALRPGEPSKEEVEALKKTLADLVSHNELLEQELSHCREELAQRDVVIAQRDKVMAEQENVTRTLSYAQGQSRLGPHWPQELQDGRRLIEMDATLQRRAVKCKAYEQTIRKLEEEHQSNQKIRIFMEKKIAQLEHLLLEVMSQAGKQGAPRYVITGLGGHGG</sequence>
<evidence type="ECO:0000313" key="3">
    <source>
        <dbReference type="EMBL" id="KAJ1528677.1"/>
    </source>
</evidence>
<proteinExistence type="predicted"/>
<comment type="caution">
    <text evidence="3">The sequence shown here is derived from an EMBL/GenBank/DDBJ whole genome shotgun (WGS) entry which is preliminary data.</text>
</comment>
<evidence type="ECO:0000256" key="2">
    <source>
        <dbReference type="SAM" id="MobiDB-lite"/>
    </source>
</evidence>
<feature type="coiled-coil region" evidence="1">
    <location>
        <begin position="499"/>
        <end position="526"/>
    </location>
</feature>
<name>A0AAV7XQV3_9NEOP</name>
<feature type="compositionally biased region" description="Gly residues" evidence="2">
    <location>
        <begin position="25"/>
        <end position="37"/>
    </location>
</feature>
<reference evidence="3" key="1">
    <citation type="submission" date="2022-12" db="EMBL/GenBank/DDBJ databases">
        <title>Chromosome-level genome assembly of the bean flower thrips Megalurothrips usitatus.</title>
        <authorList>
            <person name="Ma L."/>
            <person name="Liu Q."/>
            <person name="Li H."/>
            <person name="Cai W."/>
        </authorList>
    </citation>
    <scope>NUCLEOTIDE SEQUENCE</scope>
    <source>
        <strain evidence="3">Cailab_2022a</strain>
    </source>
</reference>
<gene>
    <name evidence="3" type="ORF">ONE63_007071</name>
</gene>
<dbReference type="AlphaFoldDB" id="A0AAV7XQV3"/>
<evidence type="ECO:0000256" key="1">
    <source>
        <dbReference type="SAM" id="Coils"/>
    </source>
</evidence>
<organism evidence="3 4">
    <name type="scientific">Megalurothrips usitatus</name>
    <name type="common">bean blossom thrips</name>
    <dbReference type="NCBI Taxonomy" id="439358"/>
    <lineage>
        <taxon>Eukaryota</taxon>
        <taxon>Metazoa</taxon>
        <taxon>Ecdysozoa</taxon>
        <taxon>Arthropoda</taxon>
        <taxon>Hexapoda</taxon>
        <taxon>Insecta</taxon>
        <taxon>Pterygota</taxon>
        <taxon>Neoptera</taxon>
        <taxon>Paraneoptera</taxon>
        <taxon>Thysanoptera</taxon>
        <taxon>Terebrantia</taxon>
        <taxon>Thripoidea</taxon>
        <taxon>Thripidae</taxon>
        <taxon>Megalurothrips</taxon>
    </lineage>
</organism>
<keyword evidence="1" id="KW-0175">Coiled coil</keyword>
<keyword evidence="4" id="KW-1185">Reference proteome</keyword>
<feature type="coiled-coil region" evidence="1">
    <location>
        <begin position="223"/>
        <end position="444"/>
    </location>
</feature>
<accession>A0AAV7XQV3</accession>
<protein>
    <submittedName>
        <fullName evidence="3">Uncharacterized protein</fullName>
    </submittedName>
</protein>
<dbReference type="EMBL" id="JAPTSV010000004">
    <property type="protein sequence ID" value="KAJ1528677.1"/>
    <property type="molecule type" value="Genomic_DNA"/>
</dbReference>
<dbReference type="Proteomes" id="UP001075354">
    <property type="component" value="Chromosome 4"/>
</dbReference>
<evidence type="ECO:0000313" key="4">
    <source>
        <dbReference type="Proteomes" id="UP001075354"/>
    </source>
</evidence>
<feature type="region of interest" description="Disordered" evidence="2">
    <location>
        <begin position="1"/>
        <end position="84"/>
    </location>
</feature>